<proteinExistence type="predicted"/>
<protein>
    <submittedName>
        <fullName evidence="1">2658_t:CDS:1</fullName>
    </submittedName>
</protein>
<dbReference type="EMBL" id="CAMKVN010015558">
    <property type="protein sequence ID" value="CAI2197078.1"/>
    <property type="molecule type" value="Genomic_DNA"/>
</dbReference>
<dbReference type="Proteomes" id="UP001153678">
    <property type="component" value="Unassembled WGS sequence"/>
</dbReference>
<evidence type="ECO:0000313" key="2">
    <source>
        <dbReference type="Proteomes" id="UP001153678"/>
    </source>
</evidence>
<reference evidence="1" key="1">
    <citation type="submission" date="2022-08" db="EMBL/GenBank/DDBJ databases">
        <authorList>
            <person name="Kallberg Y."/>
            <person name="Tangrot J."/>
            <person name="Rosling A."/>
        </authorList>
    </citation>
    <scope>NUCLEOTIDE SEQUENCE</scope>
    <source>
        <strain evidence="1">Wild A</strain>
    </source>
</reference>
<accession>A0A9W4T970</accession>
<dbReference type="OrthoDB" id="2433466at2759"/>
<dbReference type="Pfam" id="PF13650">
    <property type="entry name" value="Asp_protease_2"/>
    <property type="match status" value="1"/>
</dbReference>
<evidence type="ECO:0000313" key="1">
    <source>
        <dbReference type="EMBL" id="CAI2197078.1"/>
    </source>
</evidence>
<feature type="non-terminal residue" evidence="1">
    <location>
        <position position="1"/>
    </location>
</feature>
<sequence length="75" mass="7985">GEPSAITQQQSPKDTLFIEAKVAGRKTNAMIDTGTMRNTVSKSFLDEIGLEIDGSPDRTLIGISGKITTLLGVIH</sequence>
<organism evidence="1 2">
    <name type="scientific">Funneliformis geosporum</name>
    <dbReference type="NCBI Taxonomy" id="1117311"/>
    <lineage>
        <taxon>Eukaryota</taxon>
        <taxon>Fungi</taxon>
        <taxon>Fungi incertae sedis</taxon>
        <taxon>Mucoromycota</taxon>
        <taxon>Glomeromycotina</taxon>
        <taxon>Glomeromycetes</taxon>
        <taxon>Glomerales</taxon>
        <taxon>Glomeraceae</taxon>
        <taxon>Funneliformis</taxon>
    </lineage>
</organism>
<dbReference type="SUPFAM" id="SSF50630">
    <property type="entry name" value="Acid proteases"/>
    <property type="match status" value="1"/>
</dbReference>
<keyword evidence="2" id="KW-1185">Reference proteome</keyword>
<gene>
    <name evidence="1" type="ORF">FWILDA_LOCUS17896</name>
</gene>
<dbReference type="InterPro" id="IPR021109">
    <property type="entry name" value="Peptidase_aspartic_dom_sf"/>
</dbReference>
<dbReference type="Gene3D" id="2.40.70.10">
    <property type="entry name" value="Acid Proteases"/>
    <property type="match status" value="1"/>
</dbReference>
<name>A0A9W4T970_9GLOM</name>
<comment type="caution">
    <text evidence="1">The sequence shown here is derived from an EMBL/GenBank/DDBJ whole genome shotgun (WGS) entry which is preliminary data.</text>
</comment>
<dbReference type="AlphaFoldDB" id="A0A9W4T970"/>